<evidence type="ECO:0000313" key="3">
    <source>
        <dbReference type="Proteomes" id="UP000324832"/>
    </source>
</evidence>
<dbReference type="EMBL" id="FZQP02004234">
    <property type="protein sequence ID" value="VVC99628.1"/>
    <property type="molecule type" value="Genomic_DNA"/>
</dbReference>
<sequence length="163" mass="18011">MVVGRSRYVVEERLGMHPQIVHDHHMPLQQARATLSHAPPTHNKILRENETAPQPVDRGPSCTDRGPPCTDRDRDRVSDRGREDPVTSIKLGDLASNIIVRDFSSPNTTSLLHHNNRYSVSSAESYQTCSVSGSGVAAAAGGGADDEWRRDRDKHASYFEPSE</sequence>
<accession>A0A5E4QR94</accession>
<dbReference type="AlphaFoldDB" id="A0A5E4QR94"/>
<evidence type="ECO:0000313" key="2">
    <source>
        <dbReference type="EMBL" id="VVC99628.1"/>
    </source>
</evidence>
<gene>
    <name evidence="2" type="ORF">LSINAPIS_LOCUS10465</name>
</gene>
<name>A0A5E4QR94_9NEOP</name>
<feature type="compositionally biased region" description="Basic and acidic residues" evidence="1">
    <location>
        <begin position="70"/>
        <end position="85"/>
    </location>
</feature>
<feature type="region of interest" description="Disordered" evidence="1">
    <location>
        <begin position="135"/>
        <end position="163"/>
    </location>
</feature>
<keyword evidence="3" id="KW-1185">Reference proteome</keyword>
<protein>
    <submittedName>
        <fullName evidence="2">Uncharacterized protein</fullName>
    </submittedName>
</protein>
<feature type="compositionally biased region" description="Basic and acidic residues" evidence="1">
    <location>
        <begin position="146"/>
        <end position="157"/>
    </location>
</feature>
<reference evidence="2 3" key="1">
    <citation type="submission" date="2017-07" db="EMBL/GenBank/DDBJ databases">
        <authorList>
            <person name="Talla V."/>
            <person name="Backstrom N."/>
        </authorList>
    </citation>
    <scope>NUCLEOTIDE SEQUENCE [LARGE SCALE GENOMIC DNA]</scope>
</reference>
<feature type="region of interest" description="Disordered" evidence="1">
    <location>
        <begin position="47"/>
        <end position="85"/>
    </location>
</feature>
<organism evidence="2 3">
    <name type="scientific">Leptidea sinapis</name>
    <dbReference type="NCBI Taxonomy" id="189913"/>
    <lineage>
        <taxon>Eukaryota</taxon>
        <taxon>Metazoa</taxon>
        <taxon>Ecdysozoa</taxon>
        <taxon>Arthropoda</taxon>
        <taxon>Hexapoda</taxon>
        <taxon>Insecta</taxon>
        <taxon>Pterygota</taxon>
        <taxon>Neoptera</taxon>
        <taxon>Endopterygota</taxon>
        <taxon>Lepidoptera</taxon>
        <taxon>Glossata</taxon>
        <taxon>Ditrysia</taxon>
        <taxon>Papilionoidea</taxon>
        <taxon>Pieridae</taxon>
        <taxon>Dismorphiinae</taxon>
        <taxon>Leptidea</taxon>
    </lineage>
</organism>
<evidence type="ECO:0000256" key="1">
    <source>
        <dbReference type="SAM" id="MobiDB-lite"/>
    </source>
</evidence>
<dbReference type="Proteomes" id="UP000324832">
    <property type="component" value="Unassembled WGS sequence"/>
</dbReference>
<proteinExistence type="predicted"/>